<evidence type="ECO:0000256" key="6">
    <source>
        <dbReference type="SAM" id="Phobius"/>
    </source>
</evidence>
<evidence type="ECO:0000256" key="3">
    <source>
        <dbReference type="ARBA" id="ARBA00022692"/>
    </source>
</evidence>
<proteinExistence type="predicted"/>
<dbReference type="InterPro" id="IPR043428">
    <property type="entry name" value="LivM-like"/>
</dbReference>
<dbReference type="EMBL" id="JAAKZF010000129">
    <property type="protein sequence ID" value="NGO55755.1"/>
    <property type="molecule type" value="Genomic_DNA"/>
</dbReference>
<feature type="transmembrane region" description="Helical" evidence="6">
    <location>
        <begin position="41"/>
        <end position="61"/>
    </location>
</feature>
<keyword evidence="3 6" id="KW-0812">Transmembrane</keyword>
<evidence type="ECO:0000313" key="7">
    <source>
        <dbReference type="EMBL" id="NGO55755.1"/>
    </source>
</evidence>
<feature type="transmembrane region" description="Helical" evidence="6">
    <location>
        <begin position="97"/>
        <end position="115"/>
    </location>
</feature>
<organism evidence="7 8">
    <name type="scientific">Allomesorhizobium camelthorni</name>
    <dbReference type="NCBI Taxonomy" id="475069"/>
    <lineage>
        <taxon>Bacteria</taxon>
        <taxon>Pseudomonadati</taxon>
        <taxon>Pseudomonadota</taxon>
        <taxon>Alphaproteobacteria</taxon>
        <taxon>Hyphomicrobiales</taxon>
        <taxon>Phyllobacteriaceae</taxon>
        <taxon>Allomesorhizobium</taxon>
    </lineage>
</organism>
<dbReference type="AlphaFoldDB" id="A0A6G4WLR6"/>
<keyword evidence="4 6" id="KW-1133">Transmembrane helix</keyword>
<feature type="transmembrane region" description="Helical" evidence="6">
    <location>
        <begin position="122"/>
        <end position="144"/>
    </location>
</feature>
<evidence type="ECO:0000313" key="8">
    <source>
        <dbReference type="Proteomes" id="UP001642900"/>
    </source>
</evidence>
<sequence length="339" mass="36400">MSPSQFVVRRHTVSSKIAIAIAVLLLLAIPTMPFWATGGQIRLVVELSCLIAIAQMWNLLAGYGGMVSVGQQAFIGAGGYSLFALSAFAGFNPFWSVPLAMVLPALLAAPSYLLLRKLDGPYFAIGTWVLAETFRLVTGNLDVVNAGSGMTLRAMSQFSAHERAVGLTILCSLLLLATIGGTFLMLRSRLGLALTAMRDDPVSAASQGVNVGRMRFWIFVIAAMGTGLAGAIYYMVQLRISPGSGFDPYWSSICIFIVMVGGIGRLEGPIIGALIYFFATRLFGEYGATYLIVLGILTLFVALFAPGGLWSLISKVRDWPWFPVGHTLERRGGTEEARG</sequence>
<feature type="transmembrane region" description="Helical" evidence="6">
    <location>
        <begin position="248"/>
        <end position="278"/>
    </location>
</feature>
<dbReference type="PANTHER" id="PTHR30482:SF17">
    <property type="entry name" value="ABC TRANSPORTER ATP-BINDING PROTEIN"/>
    <property type="match status" value="1"/>
</dbReference>
<feature type="transmembrane region" description="Helical" evidence="6">
    <location>
        <begin position="73"/>
        <end position="91"/>
    </location>
</feature>
<dbReference type="InterPro" id="IPR001851">
    <property type="entry name" value="ABC_transp_permease"/>
</dbReference>
<reference evidence="7 8" key="1">
    <citation type="submission" date="2020-02" db="EMBL/GenBank/DDBJ databases">
        <title>Genome sequence of strain CCNWXJ40-4.</title>
        <authorList>
            <person name="Gao J."/>
            <person name="Sun J."/>
        </authorList>
    </citation>
    <scope>NUCLEOTIDE SEQUENCE [LARGE SCALE GENOMIC DNA]</scope>
    <source>
        <strain evidence="7 8">CCNWXJ 40-4</strain>
    </source>
</reference>
<dbReference type="RefSeq" id="WP_165034102.1">
    <property type="nucleotide sequence ID" value="NZ_JAAKZF010000129.1"/>
</dbReference>
<protein>
    <submittedName>
        <fullName evidence="7">Branched-chain amino acid ABC transporter permease</fullName>
    </submittedName>
</protein>
<comment type="subcellular location">
    <subcellularLocation>
        <location evidence="1">Cell membrane</location>
        <topology evidence="1">Multi-pass membrane protein</topology>
    </subcellularLocation>
</comment>
<comment type="caution">
    <text evidence="7">The sequence shown here is derived from an EMBL/GenBank/DDBJ whole genome shotgun (WGS) entry which is preliminary data.</text>
</comment>
<keyword evidence="2" id="KW-1003">Cell membrane</keyword>
<evidence type="ECO:0000256" key="4">
    <source>
        <dbReference type="ARBA" id="ARBA00022989"/>
    </source>
</evidence>
<feature type="transmembrane region" description="Helical" evidence="6">
    <location>
        <begin position="17"/>
        <end position="35"/>
    </location>
</feature>
<evidence type="ECO:0000256" key="2">
    <source>
        <dbReference type="ARBA" id="ARBA00022475"/>
    </source>
</evidence>
<dbReference type="GO" id="GO:0015658">
    <property type="term" value="F:branched-chain amino acid transmembrane transporter activity"/>
    <property type="evidence" value="ECO:0007669"/>
    <property type="project" value="InterPro"/>
</dbReference>
<dbReference type="Pfam" id="PF02653">
    <property type="entry name" value="BPD_transp_2"/>
    <property type="match status" value="1"/>
</dbReference>
<keyword evidence="8" id="KW-1185">Reference proteome</keyword>
<keyword evidence="5 6" id="KW-0472">Membrane</keyword>
<dbReference type="CDD" id="cd06581">
    <property type="entry name" value="TM_PBP1_LivM_like"/>
    <property type="match status" value="1"/>
</dbReference>
<feature type="transmembrane region" description="Helical" evidence="6">
    <location>
        <begin position="290"/>
        <end position="313"/>
    </location>
</feature>
<evidence type="ECO:0000256" key="1">
    <source>
        <dbReference type="ARBA" id="ARBA00004651"/>
    </source>
</evidence>
<name>A0A6G4WLR6_9HYPH</name>
<feature type="transmembrane region" description="Helical" evidence="6">
    <location>
        <begin position="216"/>
        <end position="236"/>
    </location>
</feature>
<dbReference type="PANTHER" id="PTHR30482">
    <property type="entry name" value="HIGH-AFFINITY BRANCHED-CHAIN AMINO ACID TRANSPORT SYSTEM PERMEASE"/>
    <property type="match status" value="1"/>
</dbReference>
<accession>A0A6G4WLR6</accession>
<dbReference type="GO" id="GO:0005886">
    <property type="term" value="C:plasma membrane"/>
    <property type="evidence" value="ECO:0007669"/>
    <property type="project" value="UniProtKB-SubCell"/>
</dbReference>
<feature type="transmembrane region" description="Helical" evidence="6">
    <location>
        <begin position="164"/>
        <end position="186"/>
    </location>
</feature>
<evidence type="ECO:0000256" key="5">
    <source>
        <dbReference type="ARBA" id="ARBA00023136"/>
    </source>
</evidence>
<dbReference type="Proteomes" id="UP001642900">
    <property type="component" value="Unassembled WGS sequence"/>
</dbReference>
<gene>
    <name evidence="7" type="ORF">G6N73_32860</name>
</gene>